<accession>I2GHW9</accession>
<protein>
    <submittedName>
        <fullName evidence="1">Uncharacterized protein</fullName>
    </submittedName>
</protein>
<dbReference type="EMBL" id="CAIT01000006">
    <property type="protein sequence ID" value="CCH53494.1"/>
    <property type="molecule type" value="Genomic_DNA"/>
</dbReference>
<dbReference type="AlphaFoldDB" id="I2GHW9"/>
<proteinExistence type="predicted"/>
<dbReference type="RefSeq" id="WP_009282076.1">
    <property type="nucleotide sequence ID" value="NZ_CAIT01000006.1"/>
</dbReference>
<dbReference type="OrthoDB" id="9843830at2"/>
<evidence type="ECO:0000313" key="2">
    <source>
        <dbReference type="Proteomes" id="UP000009309"/>
    </source>
</evidence>
<reference evidence="1 2" key="1">
    <citation type="journal article" date="2012" name="J. Bacteriol.">
        <title>Genome Sequence of the Filamentous Bacterium Fibrisoma limi BUZ 3T.</title>
        <authorList>
            <person name="Filippini M."/>
            <person name="Qi W."/>
            <person name="Jaenicke S."/>
            <person name="Goesmann A."/>
            <person name="Smits T.H."/>
            <person name="Bagheri H.C."/>
        </authorList>
    </citation>
    <scope>NUCLEOTIDE SEQUENCE [LARGE SCALE GENOMIC DNA]</scope>
    <source>
        <strain evidence="2">BUZ 3T</strain>
    </source>
</reference>
<sequence>MKAPIKALWITQEQYDTAFDSLKRFATLLDVAQIAIQPLLEPLSVLASEFPTSKPMKLRFGRAHTHAPWRLETPVVIVDEWLAREMQ</sequence>
<gene>
    <name evidence="1" type="ORF">BN8_02592</name>
</gene>
<organism evidence="1 2">
    <name type="scientific">Fibrisoma limi BUZ 3</name>
    <dbReference type="NCBI Taxonomy" id="1185876"/>
    <lineage>
        <taxon>Bacteria</taxon>
        <taxon>Pseudomonadati</taxon>
        <taxon>Bacteroidota</taxon>
        <taxon>Cytophagia</taxon>
        <taxon>Cytophagales</taxon>
        <taxon>Spirosomataceae</taxon>
        <taxon>Fibrisoma</taxon>
    </lineage>
</organism>
<evidence type="ECO:0000313" key="1">
    <source>
        <dbReference type="EMBL" id="CCH53494.1"/>
    </source>
</evidence>
<keyword evidence="2" id="KW-1185">Reference proteome</keyword>
<name>I2GHW9_9BACT</name>
<dbReference type="Proteomes" id="UP000009309">
    <property type="component" value="Unassembled WGS sequence"/>
</dbReference>
<comment type="caution">
    <text evidence="1">The sequence shown here is derived from an EMBL/GenBank/DDBJ whole genome shotgun (WGS) entry which is preliminary data.</text>
</comment>